<keyword evidence="8" id="KW-0472">Membrane</keyword>
<dbReference type="InterPro" id="IPR058656">
    <property type="entry name" value="Mok11-13/Ags1-like_GH"/>
</dbReference>
<dbReference type="FunFam" id="3.20.20.80:FF:000162">
    <property type="entry name" value="Cell wall alpha-1,3-glucan synthase mok12"/>
    <property type="match status" value="1"/>
</dbReference>
<reference evidence="10" key="1">
    <citation type="submission" date="2020-04" db="EMBL/GenBank/DDBJ databases">
        <title>Analysis of mating type loci in Filobasidium floriforme.</title>
        <authorList>
            <person name="Nowrousian M."/>
        </authorList>
    </citation>
    <scope>NUCLEOTIDE SEQUENCE</scope>
    <source>
        <strain evidence="10">CBS 6242</strain>
    </source>
</reference>
<keyword evidence="11" id="KW-1185">Reference proteome</keyword>
<dbReference type="Pfam" id="PF08323">
    <property type="entry name" value="Glyco_transf_5"/>
    <property type="match status" value="1"/>
</dbReference>
<dbReference type="InterPro" id="IPR058658">
    <property type="entry name" value="Mok11-13/Ags1-like_Ig_2"/>
</dbReference>
<dbReference type="SUPFAM" id="SSF53756">
    <property type="entry name" value="UDP-Glycosyltransferase/glycogen phosphorylase"/>
    <property type="match status" value="1"/>
</dbReference>
<dbReference type="InterPro" id="IPR058654">
    <property type="entry name" value="Mok11-14/Ags1-like_TM"/>
</dbReference>
<feature type="transmembrane region" description="Helical" evidence="8">
    <location>
        <begin position="2138"/>
        <end position="2160"/>
    </location>
</feature>
<feature type="transmembrane region" description="Helical" evidence="8">
    <location>
        <begin position="2180"/>
        <end position="2200"/>
    </location>
</feature>
<dbReference type="Gene3D" id="3.40.50.2000">
    <property type="entry name" value="Glycogen Phosphorylase B"/>
    <property type="match status" value="2"/>
</dbReference>
<dbReference type="Pfam" id="PF26114">
    <property type="entry name" value="Ig_2_Mok13"/>
    <property type="match status" value="1"/>
</dbReference>
<dbReference type="InterPro" id="IPR001296">
    <property type="entry name" value="Glyco_trans_1"/>
</dbReference>
<evidence type="ECO:0000256" key="7">
    <source>
        <dbReference type="SAM" id="MobiDB-lite"/>
    </source>
</evidence>
<dbReference type="Pfam" id="PF26108">
    <property type="entry name" value="GH_Mok13"/>
    <property type="match status" value="1"/>
</dbReference>
<feature type="transmembrane region" description="Helical" evidence="8">
    <location>
        <begin position="2014"/>
        <end position="2036"/>
    </location>
</feature>
<dbReference type="CDD" id="cd03791">
    <property type="entry name" value="GT5_Glycogen_synthase_DULL1-like"/>
    <property type="match status" value="1"/>
</dbReference>
<feature type="region of interest" description="Disordered" evidence="7">
    <location>
        <begin position="2484"/>
        <end position="2512"/>
    </location>
</feature>
<evidence type="ECO:0000256" key="3">
    <source>
        <dbReference type="ARBA" id="ARBA00022676"/>
    </source>
</evidence>
<dbReference type="EMBL" id="JABELV010000081">
    <property type="protein sequence ID" value="KAG7531844.1"/>
    <property type="molecule type" value="Genomic_DNA"/>
</dbReference>
<feature type="transmembrane region" description="Helical" evidence="8">
    <location>
        <begin position="2258"/>
        <end position="2280"/>
    </location>
</feature>
<dbReference type="InterPro" id="IPR058659">
    <property type="entry name" value="Mok11-13/Ags1-like_CBM"/>
</dbReference>
<dbReference type="EC" id="2.4.1.183" evidence="2"/>
<dbReference type="PANTHER" id="PTHR47182:SF2">
    <property type="entry name" value="CELL WALL ALPHA-1,3-GLUCAN SYNTHASE AGS1"/>
    <property type="match status" value="1"/>
</dbReference>
<evidence type="ECO:0000256" key="5">
    <source>
        <dbReference type="ARBA" id="ARBA00023316"/>
    </source>
</evidence>
<proteinExistence type="inferred from homology"/>
<feature type="transmembrane region" description="Helical" evidence="8">
    <location>
        <begin position="2221"/>
        <end position="2238"/>
    </location>
</feature>
<comment type="similarity">
    <text evidence="1">Belongs to the glycosyltransferase group 1 family.</text>
</comment>
<dbReference type="InterPro" id="IPR006047">
    <property type="entry name" value="GH13_cat_dom"/>
</dbReference>
<keyword evidence="8" id="KW-0812">Transmembrane</keyword>
<dbReference type="Pfam" id="PF26122">
    <property type="entry name" value="CBM_Mok13"/>
    <property type="match status" value="1"/>
</dbReference>
<dbReference type="InterPro" id="IPR058657">
    <property type="entry name" value="Mok11-13/Ags1-like_Ig"/>
</dbReference>
<keyword evidence="8" id="KW-1133">Transmembrane helix</keyword>
<evidence type="ECO:0000313" key="11">
    <source>
        <dbReference type="Proteomes" id="UP000812966"/>
    </source>
</evidence>
<feature type="compositionally biased region" description="Polar residues" evidence="7">
    <location>
        <begin position="1803"/>
        <end position="1814"/>
    </location>
</feature>
<sequence length="2544" mass="285783">MMGSNSGPTWAGTALTVFGLMSTVNAFIYNETLDPWNMNKNQNAKTVLEYTTTPHSNYTESPQNWRALPCYTLLLDKWYDGEPDNNDFFKTQFEWDLTETQLRYGGDAKGLMNPRSLDYLQGMGVKALYIAGTPWLNMPWQADSYSVIDFTLFDPHFGTMQEWVDLIDEMHRRDMYIIADFTVGTMGDYIGFKGHLNSSTPFSLDEYEAQWKLPPYAPWGIDKYPDWTFDNSQYNETCEYPVFWLDNGEIVPVPAQGCYHSEFDQYGDTEAFGVFPDWQRQLSKFASVQDRLREWMPSVNEKLQKLSCLAIQALDLDGIRIDKATQVTVQALADWSEHVRQCAVDVGKNNFFIPGEVTGGDTFGALYYGRGRTPGQLPDFQQATTMKTADDQFFLRDRGVNSLDSAAFHYSVYRSLARFLGMDGNLQTAYDIPVNFVDAWSMMVITNDFLNPNTEVFDPRHQYGTTNQDVFRWPSLTNGTHKNALGNFITAHVLPGQPLLWYGEEQSMYLFDNGASNYLYGRQAMPSTKAWQRHGCYKMGSSQYYNMPYDKALTGCDDDWNSLDHFDPTAEIRRLVTHLNEMRDMFPTLRDGLDLHPHNNETHYIQLPGSNKTQTELGLWIVERGPMGFQTNDTIFGTDGNKVLLLYTNENQTINYQRDCRQDGWLRTAFAAPVTLQNLFYPYETYPLQDSTESFNLDNAAPYRGCLPDVTMAPYEFKALVPVSRFALGSPSMSKFVPGHDARILSDDTNSFTIRIEYDQTMDCPSVTAGITVTGQFGGSSMQPRLTNFNCQSFTPPADEMPEIVGVAPSAWYIEATVEDAPDGLYDIQVGRVNAQRAGAQTMATDHLLVRKGTAENAMVFTDAADYSDSILSESNGEYTITHASPGADKFRYSADFGQTWTAWTDYEATTTANATLFEDKWWDGHHVEVQYWSAIAGSASVVVHGDAGWEGRRRFPQLLVRGEYNQWGFDSGVKSAMKNDDKGLWSMPFMSTWPAYVQLNVYGFDDYFYGDTDMDGIIDRLPPNALSPNYLNISTPPMPHVSWTLFLDDKSGEWYIIPRGHYAAAVALFALLLSIPPITAFIAAAIFRYSFYAIKINKWGVKPAKAASYFQLGREKKADAGAEIVGGAMAISEKKEKHPTKPIGWPEVPGKRRKVLIATLEYEIIDWKLKVKIGGLGVMSSLMGKAMSDCDLIWVVPKVKDIEYPQGDYAEPIEVIIFGEPYLIEVETHQLDNVTYVILDSPVFRAQTKADPYPQRMDDLSSAIFYSTWNQAIAETIRRNPVIDIYHINDYHGALAPLYLLPKILPTCLSLHNAEFQGLWPLRTKEEMKEVCAAFNIPKEVCTKYVQFGNTFNLLHAGASFISLHQKSIGVAGVSDKYGKRSWARYPALWTLKNIDSLPNPDPTDIAALDEQPIAVDKITVDEGAESKRPEDKRLAQEWAGLKQDPNAELFVFVGRWSKQKGVDLIADVMPSILDKKPKVQLITVGPVIDLYGRFAAEKLARLMELYPDRVFSKPEFTALPPYLFSGADFALIPSRDEPFGLVAVEFGRKGALGVGARLGGLGLMPGWWFPVESSATEHMLSQLTKTIKLALRSTQEERAILRARSAVQRFPVVEWRQRLEDFQKRSIAASRSLAGENAYYYDMDLTGPTGLYQHQNDSLASLAGGDWRNSIQSIPDSPQLGGHRGSVTPSPLASPSLSQNGFEDQRGGHPQHGGYAQNNGYLTAEEPNRKANRASADSFYEDDPDRRSAQGQQVPPLYYDRDQSPSADVNPANPAGPKFFTGNAYSPHGGDIYEDDEQSERGSTAANSYVQNNGQPYDSFLAAANRQIAKQTKGARDPFMERRQSMDSQAGFGSPSRPFTAHSRQSSFDSISSIMDEKGGSSPLNKAIVDFTDADGEVAQTFVQKLQILSADNSKNDLCIEKFLMKSEKDFFDVVKKGKMSSMASVKSSRDSFVQSRAPSIIDGYRPESPYSMGAHESAEGHYGEGFGDDQRPEDKPMTRLQRMMQRSIGTWPLYTIIISLGQLLSATSFQLTLLTGSNSSTNVDLYIIGAIFFVASICWYVLFRMRPSVWVLALPWLFFAVAFFLIGLPSLHGPFTGAHKIITSLATWFYAIASAAGFLFFGCNFGEEAGAATEVWVLRACIVQGLQQIWVSALWYWGAQLTGKDPDDYVSPRFLMYVVWPLAVMSLAFAYLMFWGLPDYYRQIPPYVPNFFKTLFRRKLVIWFLIAEVLRNYWLSAPYGRNWAYLWSNVQVPTWAIVVMIAIFFVGIWGLLMGLLIHYSKIHSWLLPVFAVGLGCPRWCQMWWGVSGVGLYVPWGGVAGPYLGTCLWLWLGVLDAIQGVGLGMILLQTLSRLHVCATLALAQMVGSIVAIIARATAPDKNGPGGVFPNPSLWDINGTGDNNPLAEWAFWVALICQIIIVIGYFVFFRKEQLVRRLCLTDFVHPGLFTNAEHLSLPLYRASHNRTWTLFIPLYSHDNRKRHHDTSCMTTSQSPLRLPTRQRTHPHTSPPLFLRLTPRTSSSIPARSFSLRLLLSRSALYDS</sequence>
<dbReference type="SUPFAM" id="SSF51445">
    <property type="entry name" value="(Trans)glycosidases"/>
    <property type="match status" value="1"/>
</dbReference>
<dbReference type="InterPro" id="IPR058655">
    <property type="entry name" value="Mok11-14/Ags1-like"/>
</dbReference>
<protein>
    <recommendedName>
        <fullName evidence="2">alpha-1,3-glucan synthase</fullName>
        <ecNumber evidence="2">2.4.1.183</ecNumber>
    </recommendedName>
</protein>
<evidence type="ECO:0000313" key="10">
    <source>
        <dbReference type="EMBL" id="KAG7531844.1"/>
    </source>
</evidence>
<dbReference type="Pfam" id="PF00534">
    <property type="entry name" value="Glycos_transf_1"/>
    <property type="match status" value="1"/>
</dbReference>
<feature type="transmembrane region" description="Helical" evidence="8">
    <location>
        <begin position="2104"/>
        <end position="2126"/>
    </location>
</feature>
<feature type="region of interest" description="Disordered" evidence="7">
    <location>
        <begin position="1834"/>
        <end position="1867"/>
    </location>
</feature>
<evidence type="ECO:0000256" key="6">
    <source>
        <dbReference type="ARBA" id="ARBA00048960"/>
    </source>
</evidence>
<comment type="catalytic activity">
    <reaction evidence="6">
        <text>[(1-&gt;3)-alpha-D-glucosyl](n) + UDP-alpha-D-glucose = [(1-&gt;3)-alpha-D-glucosyl](n+1) + UDP + H(+)</text>
        <dbReference type="Rhea" id="RHEA:19749"/>
        <dbReference type="Rhea" id="RHEA-COMP:11150"/>
        <dbReference type="Rhea" id="RHEA-COMP:11151"/>
        <dbReference type="ChEBI" id="CHEBI:15378"/>
        <dbReference type="ChEBI" id="CHEBI:28100"/>
        <dbReference type="ChEBI" id="CHEBI:58223"/>
        <dbReference type="ChEBI" id="CHEBI:58885"/>
        <dbReference type="EC" id="2.4.1.183"/>
    </reaction>
</comment>
<feature type="region of interest" description="Disordered" evidence="7">
    <location>
        <begin position="1672"/>
        <end position="1814"/>
    </location>
</feature>
<dbReference type="Proteomes" id="UP000812966">
    <property type="component" value="Unassembled WGS sequence"/>
</dbReference>
<dbReference type="GO" id="GO:0047657">
    <property type="term" value="F:alpha-1,3-glucan synthase activity"/>
    <property type="evidence" value="ECO:0007669"/>
    <property type="project" value="UniProtKB-EC"/>
</dbReference>
<dbReference type="Gene3D" id="3.20.20.80">
    <property type="entry name" value="Glycosidases"/>
    <property type="match status" value="2"/>
</dbReference>
<dbReference type="PANTHER" id="PTHR47182">
    <property type="entry name" value="CELL WALL ALPHA-1,3-GLUCAN SYNTHASE AGS1-RELATED"/>
    <property type="match status" value="1"/>
</dbReference>
<dbReference type="Pfam" id="PF00128">
    <property type="entry name" value="Alpha-amylase"/>
    <property type="match status" value="1"/>
</dbReference>
<feature type="compositionally biased region" description="Polar residues" evidence="7">
    <location>
        <begin position="1689"/>
        <end position="1704"/>
    </location>
</feature>
<dbReference type="Pfam" id="PF26127">
    <property type="entry name" value="12TM_Mok13"/>
    <property type="match status" value="1"/>
</dbReference>
<feature type="transmembrane region" description="Helical" evidence="8">
    <location>
        <begin position="2410"/>
        <end position="2429"/>
    </location>
</feature>
<feature type="transmembrane region" description="Helical" evidence="8">
    <location>
        <begin position="2292"/>
        <end position="2318"/>
    </location>
</feature>
<feature type="transmembrane region" description="Helical" evidence="8">
    <location>
        <begin position="2357"/>
        <end position="2376"/>
    </location>
</feature>
<gene>
    <name evidence="10" type="ORF">FFLO_04070</name>
</gene>
<keyword evidence="5" id="KW-0961">Cell wall biogenesis/degradation</keyword>
<evidence type="ECO:0000256" key="2">
    <source>
        <dbReference type="ARBA" id="ARBA00012688"/>
    </source>
</evidence>
<dbReference type="Pfam" id="PF26111">
    <property type="entry name" value="Ig_Mok13"/>
    <property type="match status" value="1"/>
</dbReference>
<evidence type="ECO:0000256" key="8">
    <source>
        <dbReference type="SAM" id="Phobius"/>
    </source>
</evidence>
<accession>A0A8K0JJP1</accession>
<dbReference type="FunFam" id="3.40.50.2000:FF:000052">
    <property type="entry name" value="Alpha-1,3-glucan synthase Ags2"/>
    <property type="match status" value="1"/>
</dbReference>
<evidence type="ECO:0000256" key="4">
    <source>
        <dbReference type="ARBA" id="ARBA00022679"/>
    </source>
</evidence>
<dbReference type="FunFam" id="3.20.20.80:FF:000114">
    <property type="entry name" value="Cell wall alpha-1,3-glucan synthase ags1"/>
    <property type="match status" value="1"/>
</dbReference>
<dbReference type="GO" id="GO:0070600">
    <property type="term" value="P:fungal-type cell wall (1-&gt;3)-alpha-glucan biosynthetic process"/>
    <property type="evidence" value="ECO:0007669"/>
    <property type="project" value="TreeGrafter"/>
</dbReference>
<name>A0A8K0JJP1_9TREE</name>
<dbReference type="FunFam" id="3.40.50.2000:FF:000157">
    <property type="entry name" value="Alpha-1,3-glucan synthase, variant"/>
    <property type="match status" value="1"/>
</dbReference>
<evidence type="ECO:0000256" key="1">
    <source>
        <dbReference type="ARBA" id="ARBA00006122"/>
    </source>
</evidence>
<organism evidence="10 11">
    <name type="scientific">Filobasidium floriforme</name>
    <dbReference type="NCBI Taxonomy" id="5210"/>
    <lineage>
        <taxon>Eukaryota</taxon>
        <taxon>Fungi</taxon>
        <taxon>Dikarya</taxon>
        <taxon>Basidiomycota</taxon>
        <taxon>Agaricomycotina</taxon>
        <taxon>Tremellomycetes</taxon>
        <taxon>Filobasidiales</taxon>
        <taxon>Filobasidiaceae</taxon>
        <taxon>Filobasidium</taxon>
    </lineage>
</organism>
<dbReference type="InterPro" id="IPR013534">
    <property type="entry name" value="Starch_synth_cat_dom"/>
</dbReference>
<evidence type="ECO:0000259" key="9">
    <source>
        <dbReference type="SMART" id="SM00642"/>
    </source>
</evidence>
<dbReference type="GO" id="GO:0009277">
    <property type="term" value="C:fungal-type cell wall"/>
    <property type="evidence" value="ECO:0007669"/>
    <property type="project" value="TreeGrafter"/>
</dbReference>
<feature type="transmembrane region" description="Helical" evidence="8">
    <location>
        <begin position="2072"/>
        <end position="2092"/>
    </location>
</feature>
<dbReference type="InterPro" id="IPR017853">
    <property type="entry name" value="GH"/>
</dbReference>
<keyword evidence="3" id="KW-0328">Glycosyltransferase</keyword>
<feature type="compositionally biased region" description="Basic and acidic residues" evidence="7">
    <location>
        <begin position="1836"/>
        <end position="1847"/>
    </location>
</feature>
<feature type="domain" description="Glycosyl hydrolase family 13 catalytic" evidence="9">
    <location>
        <begin position="72"/>
        <end position="567"/>
    </location>
</feature>
<comment type="caution">
    <text evidence="10">The sequence shown here is derived from an EMBL/GenBank/DDBJ whole genome shotgun (WGS) entry which is preliminary data.</text>
</comment>
<dbReference type="SMART" id="SM00642">
    <property type="entry name" value="Aamy"/>
    <property type="match status" value="1"/>
</dbReference>
<feature type="transmembrane region" description="Helical" evidence="8">
    <location>
        <begin position="1063"/>
        <end position="1088"/>
    </location>
</feature>
<keyword evidence="4" id="KW-0808">Transferase</keyword>
<feature type="transmembrane region" description="Helical" evidence="8">
    <location>
        <begin position="2048"/>
        <end position="2065"/>
    </location>
</feature>